<gene>
    <name evidence="1" type="ORF">NCTC8603_02022</name>
</gene>
<dbReference type="Proteomes" id="UP000255153">
    <property type="component" value="Unassembled WGS sequence"/>
</dbReference>
<comment type="caution">
    <text evidence="1">The sequence shown here is derived from an EMBL/GenBank/DDBJ whole genome shotgun (WGS) entry which is preliminary data.</text>
</comment>
<organism evidence="1 2">
    <name type="scientific">Escherichia coli</name>
    <dbReference type="NCBI Taxonomy" id="562"/>
    <lineage>
        <taxon>Bacteria</taxon>
        <taxon>Pseudomonadati</taxon>
        <taxon>Pseudomonadota</taxon>
        <taxon>Gammaproteobacteria</taxon>
        <taxon>Enterobacterales</taxon>
        <taxon>Enterobacteriaceae</taxon>
        <taxon>Escherichia</taxon>
    </lineage>
</organism>
<proteinExistence type="predicted"/>
<accession>A0AB38GWA1</accession>
<reference evidence="1 2" key="1">
    <citation type="submission" date="2018-06" db="EMBL/GenBank/DDBJ databases">
        <authorList>
            <consortium name="Pathogen Informatics"/>
            <person name="Doyle S."/>
        </authorList>
    </citation>
    <scope>NUCLEOTIDE SEQUENCE [LARGE SCALE GENOMIC DNA]</scope>
    <source>
        <strain evidence="1 2">NCTC8603</strain>
    </source>
</reference>
<evidence type="ECO:0000313" key="1">
    <source>
        <dbReference type="EMBL" id="STK76154.1"/>
    </source>
</evidence>
<sequence>MTPPVILAMKIRHLNPRQMISIPEQRVTVRHPVLKAPPGEMRHTAELMNCPPADQPPRQITLHLQPPVGLTQPGQTSGVAVDQRHHLTLHFCLQPVFRRHTEIRLRLTGDIHAGEISFPLRRAYHEAARLRWRTSPGVRQNL</sequence>
<dbReference type="EMBL" id="UGEE01000003">
    <property type="protein sequence ID" value="STK76154.1"/>
    <property type="molecule type" value="Genomic_DNA"/>
</dbReference>
<name>A0AB38GWA1_ECOLX</name>
<protein>
    <submittedName>
        <fullName evidence="1">Uncharacterized protein</fullName>
    </submittedName>
</protein>
<dbReference type="AlphaFoldDB" id="A0AB38GWA1"/>
<evidence type="ECO:0000313" key="2">
    <source>
        <dbReference type="Proteomes" id="UP000255153"/>
    </source>
</evidence>